<feature type="transmembrane region" description="Helical" evidence="1">
    <location>
        <begin position="706"/>
        <end position="726"/>
    </location>
</feature>
<keyword evidence="1" id="KW-1133">Transmembrane helix</keyword>
<organism evidence="3 4">
    <name type="scientific">Trichoplax adhaerens</name>
    <name type="common">Trichoplax reptans</name>
    <dbReference type="NCBI Taxonomy" id="10228"/>
    <lineage>
        <taxon>Eukaryota</taxon>
        <taxon>Metazoa</taxon>
        <taxon>Placozoa</taxon>
        <taxon>Uniplacotomia</taxon>
        <taxon>Trichoplacea</taxon>
        <taxon>Trichoplacidae</taxon>
        <taxon>Trichoplax</taxon>
    </lineage>
</organism>
<keyword evidence="1" id="KW-0472">Membrane</keyword>
<evidence type="ECO:0000256" key="2">
    <source>
        <dbReference type="SAM" id="SignalP"/>
    </source>
</evidence>
<feature type="transmembrane region" description="Helical" evidence="1">
    <location>
        <begin position="678"/>
        <end position="700"/>
    </location>
</feature>
<dbReference type="HOGENOM" id="CLU_017982_0_0_1"/>
<feature type="transmembrane region" description="Helical" evidence="1">
    <location>
        <begin position="424"/>
        <end position="447"/>
    </location>
</feature>
<sequence>MTLGLFRNRSLHYVVFIVCLIQAASINSSDQVIQKSFNTSKCSLSVYDDTHHYALFRQKIEAKETKIVFFNLTIFGQNLHNDSKNYDFYGWVKDDFSWALISLPVDYIATSLNLYSVFVHRLSLNLIESSRGCYARLISDSKRKYIIFEALLKFTNSSGGCFGRYCPTIFWRRFNRKQELLHHHISYSRCNREIVAPKINISTCLILGKQKLTGRMVQIISIIISSLIAATMLDKLINNFLKELGNYRYCEHKSHLTSDESQDHSLNLLQTNNSHQELIQEETYQSSPGSSHQIGGTCFQRSDSMLPNSTNLTKMDKVLTSDSNNSYNQIDDNDQELLTRQMYLTPSYERQSYHQINIILVDMKHHLLSLQLFQFIKDLLTFIICLPFCIFGLIGLLRALLFISEVLTFKLKRNLLPKITNWPLIHPLVLAFMTFYSLFFVFFTASLLACGLQLISRIAITVITFIFAFSSYFNEIIIIVIPYVHFIYLLLSAYSDRGPLICQRIIDVKPRIEENIQTILDSKQGILRVDFIITQTGSINDVEIDTPEMLNEETIKLSIVDYIKRSLRDDHHHAINGTSSIVFQYSYIESDSNKVTVKLLQCGFGCVKCTFNDGHNILKEKIQAHLGNNGSHYFQAKLCQTYYDIYESRTHPCTGIPAELYNYLKYYTPKISISQLQVAFYIFIITGLFVHYIVTLDLVYRFHTFSSLNSSITHASIVYLVSYLSLKSSKILEIDKETIDKILILNITQYRRGYKIFFKRGIEFQPISQTICMAVR</sequence>
<keyword evidence="2" id="KW-0732">Signal</keyword>
<evidence type="ECO:0000313" key="3">
    <source>
        <dbReference type="EMBL" id="EDV20890.1"/>
    </source>
</evidence>
<keyword evidence="1" id="KW-0812">Transmembrane</keyword>
<feature type="transmembrane region" description="Helical" evidence="1">
    <location>
        <begin position="454"/>
        <end position="470"/>
    </location>
</feature>
<dbReference type="Proteomes" id="UP000009022">
    <property type="component" value="Unassembled WGS sequence"/>
</dbReference>
<protein>
    <submittedName>
        <fullName evidence="3">Uncharacterized protein</fullName>
    </submittedName>
</protein>
<accession>B3S8I2</accession>
<feature type="transmembrane region" description="Helical" evidence="1">
    <location>
        <begin position="379"/>
        <end position="404"/>
    </location>
</feature>
<dbReference type="AlphaFoldDB" id="B3S8I2"/>
<evidence type="ECO:0000313" key="4">
    <source>
        <dbReference type="Proteomes" id="UP000009022"/>
    </source>
</evidence>
<dbReference type="InParanoid" id="B3S8I2"/>
<dbReference type="KEGG" id="tad:TRIADDRAFT_60550"/>
<dbReference type="GeneID" id="6757814"/>
<dbReference type="PhylomeDB" id="B3S8I2"/>
<evidence type="ECO:0000256" key="1">
    <source>
        <dbReference type="SAM" id="Phobius"/>
    </source>
</evidence>
<proteinExistence type="predicted"/>
<keyword evidence="4" id="KW-1185">Reference proteome</keyword>
<dbReference type="EMBL" id="DS985256">
    <property type="protein sequence ID" value="EDV20890.1"/>
    <property type="molecule type" value="Genomic_DNA"/>
</dbReference>
<feature type="signal peptide" evidence="2">
    <location>
        <begin position="1"/>
        <end position="26"/>
    </location>
</feature>
<gene>
    <name evidence="3" type="ORF">TRIADDRAFT_60550</name>
</gene>
<dbReference type="CTD" id="6757814"/>
<dbReference type="RefSeq" id="XP_002116534.1">
    <property type="nucleotide sequence ID" value="XM_002116498.1"/>
</dbReference>
<reference evidence="3" key="1">
    <citation type="journal article" date="2008" name="Nature">
        <title>The Trichoplax genome and the nature of placozoans.</title>
        <authorList>
            <person name="Srivastava M."/>
            <person name="Begovic E."/>
            <person name="Chapman J."/>
            <person name="Putnam N.H."/>
            <person name="Hellsten U."/>
            <person name="Kawashima T."/>
            <person name="Kuo A."/>
            <person name="Mitros T."/>
            <person name="Salamov A."/>
            <person name="Carpenter M.L."/>
            <person name="Signorovitch A.Y."/>
            <person name="Moreno M.A."/>
            <person name="Kamm K."/>
            <person name="Grimwood J."/>
            <person name="Schmutz J."/>
            <person name="Shapiro H."/>
            <person name="Grigoriev I.V."/>
            <person name="Buss L.W."/>
            <person name="Schierwater B."/>
            <person name="Dellaporta S.L."/>
            <person name="Rokhsar D.S."/>
        </authorList>
    </citation>
    <scope>NUCLEOTIDE SEQUENCE [LARGE SCALE GENOMIC DNA]</scope>
    <source>
        <strain evidence="3">Grell-BS-1999</strain>
    </source>
</reference>
<feature type="chain" id="PRO_5002797471" evidence="2">
    <location>
        <begin position="27"/>
        <end position="776"/>
    </location>
</feature>
<name>B3S8I2_TRIAD</name>